<feature type="transmembrane region" description="Helical" evidence="1">
    <location>
        <begin position="157"/>
        <end position="178"/>
    </location>
</feature>
<organism evidence="2">
    <name type="scientific">viral metagenome</name>
    <dbReference type="NCBI Taxonomy" id="1070528"/>
    <lineage>
        <taxon>unclassified sequences</taxon>
        <taxon>metagenomes</taxon>
        <taxon>organismal metagenomes</taxon>
    </lineage>
</organism>
<reference evidence="2" key="1">
    <citation type="journal article" date="2020" name="Nature">
        <title>Giant virus diversity and host interactions through global metagenomics.</title>
        <authorList>
            <person name="Schulz F."/>
            <person name="Roux S."/>
            <person name="Paez-Espino D."/>
            <person name="Jungbluth S."/>
            <person name="Walsh D.A."/>
            <person name="Denef V.J."/>
            <person name="McMahon K.D."/>
            <person name="Konstantinidis K.T."/>
            <person name="Eloe-Fadrosh E.A."/>
            <person name="Kyrpides N.C."/>
            <person name="Woyke T."/>
        </authorList>
    </citation>
    <scope>NUCLEOTIDE SEQUENCE</scope>
    <source>
        <strain evidence="2">GVMAG-S-1014582-52</strain>
    </source>
</reference>
<evidence type="ECO:0000256" key="1">
    <source>
        <dbReference type="SAM" id="Phobius"/>
    </source>
</evidence>
<sequence>MSKKLKFNRFKLNKLNKLSYYSMLREILLDFISGLIDSIRLNLIFQQIKNNQKIRTLFLNYVKINALVYFIPHILTYFNLHQFIFKYIFEYTTALIIFIYNLFYNIDLLNSINYIKIKTNIKMGSLDKTPLIITMIIYQFTIYIATEIIKIILHDNLWFLTIFINTVILMLYHSFYCFNSLWYLLNFDSHKILDITEKIWPYYLGYGMIATILYVHQFNFIMHAIYNVYMTIIILLPFLINIKLPSINQSYMKISMKPFTLLTKSMIYSLHYLYRFYVFSNNMLRN</sequence>
<name>A0A6C0LSK6_9ZZZZ</name>
<feature type="transmembrane region" description="Helical" evidence="1">
    <location>
        <begin position="57"/>
        <end position="78"/>
    </location>
</feature>
<feature type="transmembrane region" description="Helical" evidence="1">
    <location>
        <begin position="84"/>
        <end position="104"/>
    </location>
</feature>
<feature type="transmembrane region" description="Helical" evidence="1">
    <location>
        <begin position="125"/>
        <end position="145"/>
    </location>
</feature>
<feature type="transmembrane region" description="Helical" evidence="1">
    <location>
        <begin position="224"/>
        <end position="242"/>
    </location>
</feature>
<keyword evidence="1" id="KW-0472">Membrane</keyword>
<dbReference type="EMBL" id="MN740556">
    <property type="protein sequence ID" value="QHU32985.1"/>
    <property type="molecule type" value="Genomic_DNA"/>
</dbReference>
<evidence type="ECO:0000313" key="2">
    <source>
        <dbReference type="EMBL" id="QHU32985.1"/>
    </source>
</evidence>
<keyword evidence="1" id="KW-0812">Transmembrane</keyword>
<dbReference type="AlphaFoldDB" id="A0A6C0LSK6"/>
<feature type="transmembrane region" description="Helical" evidence="1">
    <location>
        <begin position="199"/>
        <end position="218"/>
    </location>
</feature>
<accession>A0A6C0LSK6</accession>
<protein>
    <submittedName>
        <fullName evidence="2">Uncharacterized protein</fullName>
    </submittedName>
</protein>
<proteinExistence type="predicted"/>
<keyword evidence="1" id="KW-1133">Transmembrane helix</keyword>